<evidence type="ECO:0000256" key="5">
    <source>
        <dbReference type="SAM" id="MobiDB-lite"/>
    </source>
</evidence>
<evidence type="ECO:0000256" key="2">
    <source>
        <dbReference type="ARBA" id="ARBA00022898"/>
    </source>
</evidence>
<evidence type="ECO:0000313" key="6">
    <source>
        <dbReference type="EMBL" id="PIV51956.1"/>
    </source>
</evidence>
<dbReference type="Gene3D" id="3.40.640.10">
    <property type="entry name" value="Type I PLP-dependent aspartate aminotransferase-like (Major domain)"/>
    <property type="match status" value="1"/>
</dbReference>
<dbReference type="PANTHER" id="PTHR43379">
    <property type="entry name" value="CYSTATHIONINE GAMMA-SYNTHASE"/>
    <property type="match status" value="1"/>
</dbReference>
<organism evidence="6 7">
    <name type="scientific">Candidatus Falkowbacteria bacterium CG02_land_8_20_14_3_00_36_14</name>
    <dbReference type="NCBI Taxonomy" id="1974560"/>
    <lineage>
        <taxon>Bacteria</taxon>
        <taxon>Candidatus Falkowiibacteriota</taxon>
    </lineage>
</organism>
<name>A0A2M7DQC4_9BACT</name>
<dbReference type="InterPro" id="IPR015424">
    <property type="entry name" value="PyrdxlP-dep_Trfase"/>
</dbReference>
<gene>
    <name evidence="6" type="ORF">COS18_01365</name>
</gene>
<dbReference type="Proteomes" id="UP000228896">
    <property type="component" value="Unassembled WGS sequence"/>
</dbReference>
<dbReference type="InterPro" id="IPR015422">
    <property type="entry name" value="PyrdxlP-dep_Trfase_small"/>
</dbReference>
<dbReference type="CDD" id="cd00614">
    <property type="entry name" value="CGS_like"/>
    <property type="match status" value="1"/>
</dbReference>
<reference evidence="7" key="1">
    <citation type="submission" date="2017-09" db="EMBL/GenBank/DDBJ databases">
        <title>Depth-based differentiation of microbial function through sediment-hosted aquifers and enrichment of novel symbionts in the deep terrestrial subsurface.</title>
        <authorList>
            <person name="Probst A.J."/>
            <person name="Ladd B."/>
            <person name="Jarett J.K."/>
            <person name="Geller-Mcgrath D.E."/>
            <person name="Sieber C.M.K."/>
            <person name="Emerson J.B."/>
            <person name="Anantharaman K."/>
            <person name="Thomas B.C."/>
            <person name="Malmstrom R."/>
            <person name="Stieglmeier M."/>
            <person name="Klingl A."/>
            <person name="Woyke T."/>
            <person name="Ryan C.M."/>
            <person name="Banfield J.F."/>
        </authorList>
    </citation>
    <scope>NUCLEOTIDE SEQUENCE [LARGE SCALE GENOMIC DNA]</scope>
</reference>
<dbReference type="AlphaFoldDB" id="A0A2M7DQC4"/>
<dbReference type="EMBL" id="PETS01000024">
    <property type="protein sequence ID" value="PIV51956.1"/>
    <property type="molecule type" value="Genomic_DNA"/>
</dbReference>
<dbReference type="SUPFAM" id="SSF53383">
    <property type="entry name" value="PLP-dependent transferases"/>
    <property type="match status" value="1"/>
</dbReference>
<dbReference type="FunFam" id="3.40.640.10:FF:000046">
    <property type="entry name" value="Cystathionine gamma-lyase"/>
    <property type="match status" value="1"/>
</dbReference>
<dbReference type="PANTHER" id="PTHR43379:SF1">
    <property type="entry name" value="CYSTATHIONINE GAMMA-SYNTHASE 1, CHLOROPLASTIC-RELATED"/>
    <property type="match status" value="1"/>
</dbReference>
<sequence length="389" mass="44479">MKKIESKTVHSGERDRKRQNRSITIPIEQTAAYYFKNTRQIKDFYQGKIEGIKYGRYGCPTQHAVEEKIAKLENTDRALLFSSGMNAITTTILSLVGKNQHILYTDDCYRNTKKFFNEILPKFSIEASQIPINDISNIKKYIKTNTVLFFSEIPTNPFLRIIDLKFIINFTKKKKIITAIDSTFATPINLRPAEYGADIILHSATKYLGGHHDLFAGVVAGKLKFIDKIQPYRDILGGIIDPHTSYLLLRSLQTLAIRMEVHNKNGLAIAEYLERHPKVERVWYPGLKSHPNFILAKKQMNGFGGVITFSLKTSEKNTSKFIDSLKIPYIATNFGGPQSLIEQHAILTFYKERDEANKRNIKGNLLRYSAGFENINDVTTDFKQAFKKI</sequence>
<accession>A0A2M7DQC4</accession>
<dbReference type="GO" id="GO:0009086">
    <property type="term" value="P:methionine biosynthetic process"/>
    <property type="evidence" value="ECO:0007669"/>
    <property type="project" value="InterPro"/>
</dbReference>
<keyword evidence="2 3" id="KW-0663">Pyridoxal phosphate</keyword>
<evidence type="ECO:0000256" key="4">
    <source>
        <dbReference type="RuleBase" id="RU362118"/>
    </source>
</evidence>
<comment type="caution">
    <text evidence="6">The sequence shown here is derived from an EMBL/GenBank/DDBJ whole genome shotgun (WGS) entry which is preliminary data.</text>
</comment>
<dbReference type="GO" id="GO:0019346">
    <property type="term" value="P:transsulfuration"/>
    <property type="evidence" value="ECO:0007669"/>
    <property type="project" value="InterPro"/>
</dbReference>
<dbReference type="InterPro" id="IPR044639">
    <property type="entry name" value="CGS1/2"/>
</dbReference>
<evidence type="ECO:0000256" key="1">
    <source>
        <dbReference type="ARBA" id="ARBA00001933"/>
    </source>
</evidence>
<comment type="cofactor">
    <cofactor evidence="1 4">
        <name>pyridoxal 5'-phosphate</name>
        <dbReference type="ChEBI" id="CHEBI:597326"/>
    </cofactor>
</comment>
<dbReference type="InterPro" id="IPR000277">
    <property type="entry name" value="Cys/Met-Metab_PyrdxlP-dep_enz"/>
</dbReference>
<protein>
    <submittedName>
        <fullName evidence="6">Cystathionine gamma-synthase</fullName>
    </submittedName>
</protein>
<evidence type="ECO:0000256" key="3">
    <source>
        <dbReference type="PIRSR" id="PIRSR001434-2"/>
    </source>
</evidence>
<evidence type="ECO:0000313" key="7">
    <source>
        <dbReference type="Proteomes" id="UP000228896"/>
    </source>
</evidence>
<feature type="region of interest" description="Disordered" evidence="5">
    <location>
        <begin position="1"/>
        <end position="22"/>
    </location>
</feature>
<feature type="modified residue" description="N6-(pyridoxal phosphate)lysine" evidence="3">
    <location>
        <position position="206"/>
    </location>
</feature>
<dbReference type="PROSITE" id="PS00868">
    <property type="entry name" value="CYS_MET_METAB_PP"/>
    <property type="match status" value="1"/>
</dbReference>
<dbReference type="InterPro" id="IPR054542">
    <property type="entry name" value="Cys_met_metab_PP"/>
</dbReference>
<dbReference type="Gene3D" id="3.90.1150.10">
    <property type="entry name" value="Aspartate Aminotransferase, domain 1"/>
    <property type="match status" value="1"/>
</dbReference>
<feature type="compositionally biased region" description="Basic and acidic residues" evidence="5">
    <location>
        <begin position="1"/>
        <end position="16"/>
    </location>
</feature>
<dbReference type="PIRSF" id="PIRSF001434">
    <property type="entry name" value="CGS"/>
    <property type="match status" value="1"/>
</dbReference>
<dbReference type="InterPro" id="IPR015421">
    <property type="entry name" value="PyrdxlP-dep_Trfase_major"/>
</dbReference>
<dbReference type="GO" id="GO:0030170">
    <property type="term" value="F:pyridoxal phosphate binding"/>
    <property type="evidence" value="ECO:0007669"/>
    <property type="project" value="InterPro"/>
</dbReference>
<dbReference type="Pfam" id="PF01053">
    <property type="entry name" value="Cys_Met_Meta_PP"/>
    <property type="match status" value="1"/>
</dbReference>
<comment type="similarity">
    <text evidence="4">Belongs to the trans-sulfuration enzymes family.</text>
</comment>
<dbReference type="GO" id="GO:0003962">
    <property type="term" value="F:cystathionine gamma-synthase activity"/>
    <property type="evidence" value="ECO:0007669"/>
    <property type="project" value="InterPro"/>
</dbReference>
<proteinExistence type="inferred from homology"/>